<dbReference type="GO" id="GO:0016491">
    <property type="term" value="F:oxidoreductase activity"/>
    <property type="evidence" value="ECO:0007669"/>
    <property type="project" value="TreeGrafter"/>
</dbReference>
<organism evidence="2 3">
    <name type="scientific">Candidatus Brocadia fulgida</name>
    <dbReference type="NCBI Taxonomy" id="380242"/>
    <lineage>
        <taxon>Bacteria</taxon>
        <taxon>Pseudomonadati</taxon>
        <taxon>Planctomycetota</taxon>
        <taxon>Candidatus Brocadiia</taxon>
        <taxon>Candidatus Brocadiales</taxon>
        <taxon>Candidatus Brocadiaceae</taxon>
        <taxon>Candidatus Brocadia</taxon>
    </lineage>
</organism>
<dbReference type="SMART" id="SM00567">
    <property type="entry name" value="EZ_HEAT"/>
    <property type="match status" value="8"/>
</dbReference>
<evidence type="ECO:0000313" key="3">
    <source>
        <dbReference type="Proteomes" id="UP000034954"/>
    </source>
</evidence>
<dbReference type="InterPro" id="IPR017946">
    <property type="entry name" value="PLC-like_Pdiesterase_TIM-brl"/>
</dbReference>
<dbReference type="GO" id="GO:0008081">
    <property type="term" value="F:phosphoric diester hydrolase activity"/>
    <property type="evidence" value="ECO:0007669"/>
    <property type="project" value="InterPro"/>
</dbReference>
<comment type="caution">
    <text evidence="2">The sequence shown here is derived from an EMBL/GenBank/DDBJ whole genome shotgun (WGS) entry which is preliminary data.</text>
</comment>
<evidence type="ECO:0008006" key="4">
    <source>
        <dbReference type="Google" id="ProtNLM"/>
    </source>
</evidence>
<dbReference type="InterPro" id="IPR004155">
    <property type="entry name" value="PBS_lyase_HEAT"/>
</dbReference>
<feature type="region of interest" description="Disordered" evidence="1">
    <location>
        <begin position="140"/>
        <end position="164"/>
    </location>
</feature>
<feature type="compositionally biased region" description="Basic and acidic residues" evidence="1">
    <location>
        <begin position="148"/>
        <end position="164"/>
    </location>
</feature>
<dbReference type="PANTHER" id="PTHR12697:SF5">
    <property type="entry name" value="DEOXYHYPUSINE HYDROXYLASE"/>
    <property type="match status" value="1"/>
</dbReference>
<dbReference type="GO" id="GO:0006629">
    <property type="term" value="P:lipid metabolic process"/>
    <property type="evidence" value="ECO:0007669"/>
    <property type="project" value="InterPro"/>
</dbReference>
<dbReference type="PATRIC" id="fig|380242.3.peg.1069"/>
<dbReference type="EMBL" id="LAQJ01000105">
    <property type="protein sequence ID" value="KKO20423.1"/>
    <property type="molecule type" value="Genomic_DNA"/>
</dbReference>
<evidence type="ECO:0000256" key="1">
    <source>
        <dbReference type="SAM" id="MobiDB-lite"/>
    </source>
</evidence>
<evidence type="ECO:0000313" key="2">
    <source>
        <dbReference type="EMBL" id="KKO20423.1"/>
    </source>
</evidence>
<dbReference type="SUPFAM" id="SSF51695">
    <property type="entry name" value="PLC-like phosphodiesterases"/>
    <property type="match status" value="1"/>
</dbReference>
<dbReference type="PANTHER" id="PTHR12697">
    <property type="entry name" value="PBS LYASE HEAT-LIKE PROTEIN"/>
    <property type="match status" value="1"/>
</dbReference>
<proteinExistence type="predicted"/>
<protein>
    <recommendedName>
        <fullName evidence="4">HEAT repeat domain-containing protein</fullName>
    </recommendedName>
</protein>
<dbReference type="Gene3D" id="3.20.20.190">
    <property type="entry name" value="Phosphatidylinositol (PI) phosphodiesterase"/>
    <property type="match status" value="1"/>
</dbReference>
<dbReference type="Pfam" id="PF13646">
    <property type="entry name" value="HEAT_2"/>
    <property type="match status" value="2"/>
</dbReference>
<name>A0A0M2UWI3_9BACT</name>
<gene>
    <name evidence="2" type="ORF">BROFUL_00848</name>
</gene>
<accession>A0A0M2UWI3</accession>
<dbReference type="AlphaFoldDB" id="A0A0M2UWI3"/>
<dbReference type="SUPFAM" id="SSF48371">
    <property type="entry name" value="ARM repeat"/>
    <property type="match status" value="1"/>
</dbReference>
<sequence length="494" mass="54369">MRSREFQKERVPLLSDALKFCKLNDLKLILNVRQTCLEEQVLQVVGECEMSSQVYFWGTMRNVTMTGEESEGKELIFLPAEETTKEKIDLIHEEKNYAFSIILGNDSRTVIKNRIKAGVDVIMVDYPCVATDILNITNQTSAQKRPKGRETNRSRQDADNHAPHLQEQVKGLIKTIEGADYDKARAAAMALMVLPPGCTVPHLVTLLSDSSPQVRQHAVWSLGFCGDDSVYANIEPLLKDINTAVRREAVLALKRLNAAQSVPALHEVLLKEPDLNVEYDIVRTLGALGDRGSVFPIMKVFAKEQSWHVKSGCVEALGKIGSDSAMNALAKILVTDAGEDAAWARTKAAWGLAAIGQRAVPLLISALNDKEEGTRRRAGWALVKIGHPAVKALISSLHEIHKETRERTALTLGWIGDESAVTALIWALKDKEPPVVSSAAWALGRIGSPNALAALQGLVKNKNTDVRENAVEAVERIMAKKDELAYQQGRSQRP</sequence>
<dbReference type="Pfam" id="PF03130">
    <property type="entry name" value="HEAT_PBS"/>
    <property type="match status" value="1"/>
</dbReference>
<dbReference type="InterPro" id="IPR011989">
    <property type="entry name" value="ARM-like"/>
</dbReference>
<dbReference type="Proteomes" id="UP000034954">
    <property type="component" value="Unassembled WGS sequence"/>
</dbReference>
<keyword evidence="3" id="KW-1185">Reference proteome</keyword>
<dbReference type="Gene3D" id="1.25.10.10">
    <property type="entry name" value="Leucine-rich Repeat Variant"/>
    <property type="match status" value="2"/>
</dbReference>
<dbReference type="InterPro" id="IPR016024">
    <property type="entry name" value="ARM-type_fold"/>
</dbReference>
<reference evidence="2 3" key="1">
    <citation type="journal article" date="2013" name="BMC Microbiol.">
        <title>Identification of the type II cytochrome c maturation pathway in anammox bacteria by comparative genomics.</title>
        <authorList>
            <person name="Ferousi C."/>
            <person name="Speth D.R."/>
            <person name="Reimann J."/>
            <person name="Op den Camp H.J."/>
            <person name="Allen J.W."/>
            <person name="Keltjens J.T."/>
            <person name="Jetten M.S."/>
        </authorList>
    </citation>
    <scope>NUCLEOTIDE SEQUENCE [LARGE SCALE GENOMIC DNA]</scope>
    <source>
        <strain evidence="2">RU1</strain>
    </source>
</reference>